<dbReference type="Pfam" id="PF00067">
    <property type="entry name" value="p450"/>
    <property type="match status" value="1"/>
</dbReference>
<name>A0A1M7TYF3_9ACTN</name>
<dbReference type="OrthoDB" id="3861479at2"/>
<proteinExistence type="inferred from homology"/>
<evidence type="ECO:0000256" key="1">
    <source>
        <dbReference type="ARBA" id="ARBA00010617"/>
    </source>
</evidence>
<keyword evidence="2" id="KW-0479">Metal-binding</keyword>
<reference evidence="3 4" key="1">
    <citation type="submission" date="2016-11" db="EMBL/GenBank/DDBJ databases">
        <authorList>
            <person name="Jaros S."/>
            <person name="Januszkiewicz K."/>
            <person name="Wedrychowicz H."/>
        </authorList>
    </citation>
    <scope>NUCLEOTIDE SEQUENCE [LARGE SCALE GENOMIC DNA]</scope>
    <source>
        <strain evidence="3 4">DSM 46144</strain>
    </source>
</reference>
<dbReference type="SUPFAM" id="SSF48264">
    <property type="entry name" value="Cytochrome P450"/>
    <property type="match status" value="1"/>
</dbReference>
<evidence type="ECO:0000313" key="4">
    <source>
        <dbReference type="Proteomes" id="UP000184440"/>
    </source>
</evidence>
<gene>
    <name evidence="3" type="ORF">SAMN05443668_107368</name>
</gene>
<accession>A0A1M7TYF3</accession>
<keyword evidence="4" id="KW-1185">Reference proteome</keyword>
<keyword evidence="2" id="KW-0503">Monooxygenase</keyword>
<keyword evidence="2" id="KW-0560">Oxidoreductase</keyword>
<dbReference type="GO" id="GO:0020037">
    <property type="term" value="F:heme binding"/>
    <property type="evidence" value="ECO:0007669"/>
    <property type="project" value="InterPro"/>
</dbReference>
<sequence>MTTNEPALLDPARLRELFDLRSDVYASRGGAFDGDPYPAFHALRESGPVHPGTPGELVGFTGPAFFSGLPYSDRPHFTVFDYATCNEIVRDGETFSASEHAPGSAAYEREQMLLFMDGARHRRHRTLVQSSFVPKRARWWIENWIDRTVHALIDTFAANGKADLNVEYFSAIPLLTICGSFGIGVADALDIRAAVTSDGQGMDLFNRLVTPIIRARREEPQDDLISVLVEAELDDDGVRHQLSDGEVLIFAYLLLAAGSGTTWKQLGITLLSLLDRPELLERVRREPELLRAVVEESLRWMPTDPAFGRFATRDVELHGVAIPRGAVVHVCFGAANRDPERWERPDEFDPDRPLQANLGFGGGPHICLGMHVARAEIRMAIAALLKRLPDLRLDPDAEPPRIIGMYERGPTSVPVVWRAS</sequence>
<dbReference type="PRINTS" id="PR00359">
    <property type="entry name" value="BP450"/>
</dbReference>
<protein>
    <submittedName>
        <fullName evidence="3">Cytochrome P450</fullName>
    </submittedName>
</protein>
<dbReference type="InterPro" id="IPR001128">
    <property type="entry name" value="Cyt_P450"/>
</dbReference>
<dbReference type="InterPro" id="IPR017972">
    <property type="entry name" value="Cyt_P450_CS"/>
</dbReference>
<keyword evidence="2" id="KW-0349">Heme</keyword>
<dbReference type="InterPro" id="IPR036396">
    <property type="entry name" value="Cyt_P450_sf"/>
</dbReference>
<dbReference type="PANTHER" id="PTHR46696:SF3">
    <property type="entry name" value="PULCHERRIMINIC ACID SYNTHASE"/>
    <property type="match status" value="1"/>
</dbReference>
<keyword evidence="2" id="KW-0408">Iron</keyword>
<dbReference type="GO" id="GO:0016705">
    <property type="term" value="F:oxidoreductase activity, acting on paired donors, with incorporation or reduction of molecular oxygen"/>
    <property type="evidence" value="ECO:0007669"/>
    <property type="project" value="InterPro"/>
</dbReference>
<dbReference type="InterPro" id="IPR002397">
    <property type="entry name" value="Cyt_P450_B"/>
</dbReference>
<evidence type="ECO:0000256" key="2">
    <source>
        <dbReference type="RuleBase" id="RU000461"/>
    </source>
</evidence>
<dbReference type="GO" id="GO:0004497">
    <property type="term" value="F:monooxygenase activity"/>
    <property type="evidence" value="ECO:0007669"/>
    <property type="project" value="UniProtKB-KW"/>
</dbReference>
<dbReference type="STRING" id="134849.SAMN05443668_107368"/>
<organism evidence="3 4">
    <name type="scientific">Cryptosporangium aurantiacum</name>
    <dbReference type="NCBI Taxonomy" id="134849"/>
    <lineage>
        <taxon>Bacteria</taxon>
        <taxon>Bacillati</taxon>
        <taxon>Actinomycetota</taxon>
        <taxon>Actinomycetes</taxon>
        <taxon>Cryptosporangiales</taxon>
        <taxon>Cryptosporangiaceae</taxon>
        <taxon>Cryptosporangium</taxon>
    </lineage>
</organism>
<dbReference type="PROSITE" id="PS00086">
    <property type="entry name" value="CYTOCHROME_P450"/>
    <property type="match status" value="1"/>
</dbReference>
<dbReference type="GO" id="GO:0005506">
    <property type="term" value="F:iron ion binding"/>
    <property type="evidence" value="ECO:0007669"/>
    <property type="project" value="InterPro"/>
</dbReference>
<dbReference type="AlphaFoldDB" id="A0A1M7TYF3"/>
<dbReference type="RefSeq" id="WP_073260149.1">
    <property type="nucleotide sequence ID" value="NZ_FRCS01000007.1"/>
</dbReference>
<comment type="similarity">
    <text evidence="1 2">Belongs to the cytochrome P450 family.</text>
</comment>
<dbReference type="PANTHER" id="PTHR46696">
    <property type="entry name" value="P450, PUTATIVE (EUROFUNG)-RELATED"/>
    <property type="match status" value="1"/>
</dbReference>
<dbReference type="Proteomes" id="UP000184440">
    <property type="component" value="Unassembled WGS sequence"/>
</dbReference>
<dbReference type="Gene3D" id="1.10.630.10">
    <property type="entry name" value="Cytochrome P450"/>
    <property type="match status" value="1"/>
</dbReference>
<dbReference type="EMBL" id="FRCS01000007">
    <property type="protein sequence ID" value="SHN75738.1"/>
    <property type="molecule type" value="Genomic_DNA"/>
</dbReference>
<dbReference type="PRINTS" id="PR00385">
    <property type="entry name" value="P450"/>
</dbReference>
<evidence type="ECO:0000313" key="3">
    <source>
        <dbReference type="EMBL" id="SHN75738.1"/>
    </source>
</evidence>